<dbReference type="RefSeq" id="WP_379858863.1">
    <property type="nucleotide sequence ID" value="NZ_JBHZQA010000010.1"/>
</dbReference>
<gene>
    <name evidence="1" type="ORF">ACFX5D_14180</name>
</gene>
<accession>A0ABW6HPY9</accession>
<proteinExistence type="predicted"/>
<comment type="caution">
    <text evidence="1">The sequence shown here is derived from an EMBL/GenBank/DDBJ whole genome shotgun (WGS) entry which is preliminary data.</text>
</comment>
<name>A0ABW6HPY9_9FLAO</name>
<keyword evidence="2" id="KW-1185">Reference proteome</keyword>
<reference evidence="1 2" key="1">
    <citation type="submission" date="2024-06" db="EMBL/GenBank/DDBJ databases">
        <title>Flavobacterium spp. isolated from glacier.</title>
        <authorList>
            <person name="Han D."/>
        </authorList>
    </citation>
    <scope>NUCLEOTIDE SEQUENCE [LARGE SCALE GENOMIC DNA]</scope>
    <source>
        <strain evidence="1 2">LB3P45</strain>
    </source>
</reference>
<protein>
    <submittedName>
        <fullName evidence="1">Uncharacterized protein</fullName>
    </submittedName>
</protein>
<evidence type="ECO:0000313" key="1">
    <source>
        <dbReference type="EMBL" id="MFE3849116.1"/>
    </source>
</evidence>
<dbReference type="Proteomes" id="UP001600039">
    <property type="component" value="Unassembled WGS sequence"/>
</dbReference>
<evidence type="ECO:0000313" key="2">
    <source>
        <dbReference type="Proteomes" id="UP001600039"/>
    </source>
</evidence>
<organism evidence="1 2">
    <name type="scientific">Flavobacterium fructosi</name>
    <dbReference type="NCBI Taxonomy" id="3230416"/>
    <lineage>
        <taxon>Bacteria</taxon>
        <taxon>Pseudomonadati</taxon>
        <taxon>Bacteroidota</taxon>
        <taxon>Flavobacteriia</taxon>
        <taxon>Flavobacteriales</taxon>
        <taxon>Flavobacteriaceae</taxon>
        <taxon>Flavobacterium</taxon>
    </lineage>
</organism>
<dbReference type="EMBL" id="JBHZQA010000010">
    <property type="protein sequence ID" value="MFE3849116.1"/>
    <property type="molecule type" value="Genomic_DNA"/>
</dbReference>
<sequence length="133" mass="15701">MKTTITKQSKIETLEQLFNKAPDVDSFMFSLWELWCESVTLNSIEFQQVLANRSVNNWFLTELKKEEKECSIVLLEYKDASQDDRNKLYIKCIYNLFSRFPLALLQQAKKREVKTQTTRVAGHKIEFSIINQN</sequence>